<dbReference type="EMBL" id="ABJB010566957">
    <property type="status" value="NOT_ANNOTATED_CDS"/>
    <property type="molecule type" value="Genomic_DNA"/>
</dbReference>
<reference evidence="4" key="2">
    <citation type="submission" date="2020-05" db="UniProtKB">
        <authorList>
            <consortium name="EnsemblMetazoa"/>
        </authorList>
    </citation>
    <scope>IDENTIFICATION</scope>
    <source>
        <strain evidence="4">wikel</strain>
    </source>
</reference>
<protein>
    <submittedName>
        <fullName evidence="3 4">Uncharacterized protein</fullName>
    </submittedName>
</protein>
<feature type="transmembrane region" description="Helical" evidence="2">
    <location>
        <begin position="102"/>
        <end position="128"/>
    </location>
</feature>
<keyword evidence="2" id="KW-0812">Transmembrane</keyword>
<dbReference type="EMBL" id="ABJB010273532">
    <property type="status" value="NOT_ANNOTATED_CDS"/>
    <property type="molecule type" value="Genomic_DNA"/>
</dbReference>
<name>B7QMA4_IXOSC</name>
<dbReference type="EMBL" id="DS970114">
    <property type="protein sequence ID" value="EEC19976.1"/>
    <property type="molecule type" value="Genomic_DNA"/>
</dbReference>
<evidence type="ECO:0000313" key="3">
    <source>
        <dbReference type="EMBL" id="EEC19976.1"/>
    </source>
</evidence>
<evidence type="ECO:0000256" key="1">
    <source>
        <dbReference type="SAM" id="MobiDB-lite"/>
    </source>
</evidence>
<proteinExistence type="predicted"/>
<dbReference type="OrthoDB" id="6508595at2759"/>
<keyword evidence="2" id="KW-1133">Transmembrane helix</keyword>
<feature type="transmembrane region" description="Helical" evidence="2">
    <location>
        <begin position="67"/>
        <end position="90"/>
    </location>
</feature>
<keyword evidence="5" id="KW-1185">Reference proteome</keyword>
<dbReference type="VEuPathDB" id="VectorBase:ISCI014765"/>
<dbReference type="VEuPathDB" id="VectorBase:ISCP_007333"/>
<evidence type="ECO:0000256" key="2">
    <source>
        <dbReference type="SAM" id="Phobius"/>
    </source>
</evidence>
<accession>B7QMA4</accession>
<keyword evidence="2" id="KW-0472">Membrane</keyword>
<evidence type="ECO:0000313" key="4">
    <source>
        <dbReference type="EnsemblMetazoa" id="ISCW014765-PA"/>
    </source>
</evidence>
<dbReference type="AlphaFoldDB" id="B7QMA4"/>
<dbReference type="Proteomes" id="UP000001555">
    <property type="component" value="Unassembled WGS sequence"/>
</dbReference>
<evidence type="ECO:0000313" key="5">
    <source>
        <dbReference type="Proteomes" id="UP000001555"/>
    </source>
</evidence>
<dbReference type="PaxDb" id="6945-B7QMA4"/>
<dbReference type="VEuPathDB" id="VectorBase:ISCW014765"/>
<dbReference type="EMBL" id="ABJB010019472">
    <property type="status" value="NOT_ANNOTATED_CDS"/>
    <property type="molecule type" value="Genomic_DNA"/>
</dbReference>
<organism>
    <name type="scientific">Ixodes scapularis</name>
    <name type="common">Black-legged tick</name>
    <name type="synonym">Deer tick</name>
    <dbReference type="NCBI Taxonomy" id="6945"/>
    <lineage>
        <taxon>Eukaryota</taxon>
        <taxon>Metazoa</taxon>
        <taxon>Ecdysozoa</taxon>
        <taxon>Arthropoda</taxon>
        <taxon>Chelicerata</taxon>
        <taxon>Arachnida</taxon>
        <taxon>Acari</taxon>
        <taxon>Parasitiformes</taxon>
        <taxon>Ixodida</taxon>
        <taxon>Ixodoidea</taxon>
        <taxon>Ixodidae</taxon>
        <taxon>Ixodinae</taxon>
        <taxon>Ixodes</taxon>
    </lineage>
</organism>
<dbReference type="HOGENOM" id="CLU_1671277_0_0_1"/>
<sequence>MFTVPGIVQSPHAGDGNFRQARQQPSRAETDASLAQPAGEWCACPSATMSTSTYAYYQEEPRTPKRYFNLGVLSCCIGGLVFSAGIILVVLGSSPQEPEALWIAGIVLLLAGGLLFFLGIGSIGLYLAKEDRRKREAARTRTRNYTSSLRSSDVVLVE</sequence>
<gene>
    <name evidence="3" type="ORF">IscW_ISCW014765</name>
</gene>
<reference evidence="3 5" key="1">
    <citation type="submission" date="2008-03" db="EMBL/GenBank/DDBJ databases">
        <title>Annotation of Ixodes scapularis.</title>
        <authorList>
            <consortium name="Ixodes scapularis Genome Project Consortium"/>
            <person name="Caler E."/>
            <person name="Hannick L.I."/>
            <person name="Bidwell S."/>
            <person name="Joardar V."/>
            <person name="Thiagarajan M."/>
            <person name="Amedeo P."/>
            <person name="Galinsky K.J."/>
            <person name="Schobel S."/>
            <person name="Inman J."/>
            <person name="Hostetler J."/>
            <person name="Miller J."/>
            <person name="Hammond M."/>
            <person name="Megy K."/>
            <person name="Lawson D."/>
            <person name="Kodira C."/>
            <person name="Sutton G."/>
            <person name="Meyer J."/>
            <person name="Hill C.A."/>
            <person name="Birren B."/>
            <person name="Nene V."/>
            <person name="Collins F."/>
            <person name="Alarcon-Chaidez F."/>
            <person name="Wikel S."/>
            <person name="Strausberg R."/>
        </authorList>
    </citation>
    <scope>NUCLEOTIDE SEQUENCE [LARGE SCALE GENOMIC DNA]</scope>
    <source>
        <strain evidence="5">Wikel</strain>
        <strain evidence="3">Wikel colony</strain>
    </source>
</reference>
<feature type="region of interest" description="Disordered" evidence="1">
    <location>
        <begin position="1"/>
        <end position="30"/>
    </location>
</feature>
<dbReference type="EnsemblMetazoa" id="ISCW014765-RA">
    <property type="protein sequence ID" value="ISCW014765-PA"/>
    <property type="gene ID" value="ISCW014765"/>
</dbReference>
<dbReference type="InParanoid" id="B7QMA4"/>